<evidence type="ECO:0000259" key="13">
    <source>
        <dbReference type="Pfam" id="PF01179"/>
    </source>
</evidence>
<evidence type="ECO:0000313" key="16">
    <source>
        <dbReference type="Proteomes" id="UP000799436"/>
    </source>
</evidence>
<evidence type="ECO:0000256" key="7">
    <source>
        <dbReference type="ARBA" id="ARBA00023008"/>
    </source>
</evidence>
<dbReference type="AlphaFoldDB" id="A0A6G1LIB9"/>
<dbReference type="PANTHER" id="PTHR10638">
    <property type="entry name" value="COPPER AMINE OXIDASE"/>
    <property type="match status" value="1"/>
</dbReference>
<comment type="cofactor">
    <cofactor evidence="11">
        <name>Cu cation</name>
        <dbReference type="ChEBI" id="CHEBI:23378"/>
    </cofactor>
    <text evidence="11">Contains 1 topaquinone per subunit.</text>
</comment>
<comment type="PTM">
    <text evidence="10 11">Topaquinone (TPQ) is generated by copper-dependent autoxidation of a specific tyrosyl residue.</text>
</comment>
<dbReference type="Pfam" id="PF01179">
    <property type="entry name" value="Cu_amine_oxid"/>
    <property type="match status" value="1"/>
</dbReference>
<evidence type="ECO:0000256" key="4">
    <source>
        <dbReference type="ARBA" id="ARBA00022723"/>
    </source>
</evidence>
<evidence type="ECO:0000256" key="1">
    <source>
        <dbReference type="ARBA" id="ARBA00001935"/>
    </source>
</evidence>
<dbReference type="EMBL" id="ML995814">
    <property type="protein sequence ID" value="KAF2772625.1"/>
    <property type="molecule type" value="Genomic_DNA"/>
</dbReference>
<evidence type="ECO:0000259" key="14">
    <source>
        <dbReference type="Pfam" id="PF02727"/>
    </source>
</evidence>
<dbReference type="InterPro" id="IPR036460">
    <property type="entry name" value="Cu_amine_oxidase_C_sf"/>
</dbReference>
<dbReference type="Gene3D" id="3.10.450.40">
    <property type="match status" value="2"/>
</dbReference>
<comment type="subunit">
    <text evidence="3">Homodimer.</text>
</comment>
<dbReference type="SUPFAM" id="SSF54416">
    <property type="entry name" value="Amine oxidase N-terminal region"/>
    <property type="match status" value="2"/>
</dbReference>
<dbReference type="SUPFAM" id="SSF49998">
    <property type="entry name" value="Amine oxidase catalytic domain"/>
    <property type="match status" value="1"/>
</dbReference>
<comment type="similarity">
    <text evidence="2 11">Belongs to the copper/topaquinone oxidase family.</text>
</comment>
<evidence type="ECO:0000256" key="10">
    <source>
        <dbReference type="PIRSR" id="PIRSR600269-51"/>
    </source>
</evidence>
<dbReference type="GO" id="GO:0008131">
    <property type="term" value="F:primary methylamine oxidase activity"/>
    <property type="evidence" value="ECO:0007669"/>
    <property type="project" value="InterPro"/>
</dbReference>
<dbReference type="InterPro" id="IPR015798">
    <property type="entry name" value="Cu_amine_oxidase_C"/>
</dbReference>
<keyword evidence="6 11" id="KW-0560">Oxidoreductase</keyword>
<protein>
    <recommendedName>
        <fullName evidence="11">Amine oxidase</fullName>
        <ecNumber evidence="11">1.4.3.-</ecNumber>
    </recommendedName>
</protein>
<dbReference type="OrthoDB" id="5379943at2759"/>
<evidence type="ECO:0000256" key="9">
    <source>
        <dbReference type="PIRSR" id="PIRSR600269-50"/>
    </source>
</evidence>
<evidence type="ECO:0000256" key="12">
    <source>
        <dbReference type="SAM" id="MobiDB-lite"/>
    </source>
</evidence>
<dbReference type="GO" id="GO:0005507">
    <property type="term" value="F:copper ion binding"/>
    <property type="evidence" value="ECO:0007669"/>
    <property type="project" value="InterPro"/>
</dbReference>
<dbReference type="PROSITE" id="PS01164">
    <property type="entry name" value="COPPER_AMINE_OXID_1"/>
    <property type="match status" value="1"/>
</dbReference>
<evidence type="ECO:0000256" key="3">
    <source>
        <dbReference type="ARBA" id="ARBA00011738"/>
    </source>
</evidence>
<dbReference type="InterPro" id="IPR016182">
    <property type="entry name" value="Cu_amine_oxidase_N-reg"/>
</dbReference>
<keyword evidence="7 11" id="KW-0186">Copper</keyword>
<comment type="cofactor">
    <cofactor evidence="1">
        <name>Cu cation</name>
        <dbReference type="ChEBI" id="CHEBI:23378"/>
    </cofactor>
</comment>
<reference evidence="15" key="1">
    <citation type="journal article" date="2020" name="Stud. Mycol.">
        <title>101 Dothideomycetes genomes: a test case for predicting lifestyles and emergence of pathogens.</title>
        <authorList>
            <person name="Haridas S."/>
            <person name="Albert R."/>
            <person name="Binder M."/>
            <person name="Bloem J."/>
            <person name="Labutti K."/>
            <person name="Salamov A."/>
            <person name="Andreopoulos B."/>
            <person name="Baker S."/>
            <person name="Barry K."/>
            <person name="Bills G."/>
            <person name="Bluhm B."/>
            <person name="Cannon C."/>
            <person name="Castanera R."/>
            <person name="Culley D."/>
            <person name="Daum C."/>
            <person name="Ezra D."/>
            <person name="Gonzalez J."/>
            <person name="Henrissat B."/>
            <person name="Kuo A."/>
            <person name="Liang C."/>
            <person name="Lipzen A."/>
            <person name="Lutzoni F."/>
            <person name="Magnuson J."/>
            <person name="Mondo S."/>
            <person name="Nolan M."/>
            <person name="Ohm R."/>
            <person name="Pangilinan J."/>
            <person name="Park H.-J."/>
            <person name="Ramirez L."/>
            <person name="Alfaro M."/>
            <person name="Sun H."/>
            <person name="Tritt A."/>
            <person name="Yoshinaga Y."/>
            <person name="Zwiers L.-H."/>
            <person name="Turgeon B."/>
            <person name="Goodwin S."/>
            <person name="Spatafora J."/>
            <person name="Crous P."/>
            <person name="Grigoriev I."/>
        </authorList>
    </citation>
    <scope>NUCLEOTIDE SEQUENCE</scope>
    <source>
        <strain evidence="15">CBS 116005</strain>
    </source>
</reference>
<feature type="domain" description="Copper amine oxidase N2-terminal" evidence="14">
    <location>
        <begin position="22"/>
        <end position="108"/>
    </location>
</feature>
<feature type="active site" description="Proton acceptor" evidence="9">
    <location>
        <position position="330"/>
    </location>
</feature>
<evidence type="ECO:0000256" key="6">
    <source>
        <dbReference type="ARBA" id="ARBA00023002"/>
    </source>
</evidence>
<proteinExistence type="inferred from homology"/>
<dbReference type="Pfam" id="PF02727">
    <property type="entry name" value="Cu_amine_oxidN2"/>
    <property type="match status" value="1"/>
</dbReference>
<gene>
    <name evidence="15" type="ORF">EJ03DRAFT_266575</name>
</gene>
<evidence type="ECO:0000256" key="8">
    <source>
        <dbReference type="ARBA" id="ARBA00023157"/>
    </source>
</evidence>
<dbReference type="GO" id="GO:0009308">
    <property type="term" value="P:amine metabolic process"/>
    <property type="evidence" value="ECO:0007669"/>
    <property type="project" value="UniProtKB-UniRule"/>
</dbReference>
<dbReference type="InterPro" id="IPR000269">
    <property type="entry name" value="Cu_amine_oxidase"/>
</dbReference>
<keyword evidence="16" id="KW-1185">Reference proteome</keyword>
<keyword evidence="4 11" id="KW-0479">Metal-binding</keyword>
<feature type="domain" description="Copper amine oxidase catalytic" evidence="13">
    <location>
        <begin position="253"/>
        <end position="655"/>
    </location>
</feature>
<organism evidence="15 16">
    <name type="scientific">Teratosphaeria nubilosa</name>
    <dbReference type="NCBI Taxonomy" id="161662"/>
    <lineage>
        <taxon>Eukaryota</taxon>
        <taxon>Fungi</taxon>
        <taxon>Dikarya</taxon>
        <taxon>Ascomycota</taxon>
        <taxon>Pezizomycotina</taxon>
        <taxon>Dothideomycetes</taxon>
        <taxon>Dothideomycetidae</taxon>
        <taxon>Mycosphaerellales</taxon>
        <taxon>Teratosphaeriaceae</taxon>
        <taxon>Teratosphaeria</taxon>
    </lineage>
</organism>
<evidence type="ECO:0000256" key="11">
    <source>
        <dbReference type="RuleBase" id="RU000672"/>
    </source>
</evidence>
<feature type="compositionally biased region" description="Polar residues" evidence="12">
    <location>
        <begin position="1"/>
        <end position="21"/>
    </location>
</feature>
<evidence type="ECO:0000256" key="5">
    <source>
        <dbReference type="ARBA" id="ARBA00022772"/>
    </source>
</evidence>
<evidence type="ECO:0000313" key="15">
    <source>
        <dbReference type="EMBL" id="KAF2772625.1"/>
    </source>
</evidence>
<dbReference type="InterPro" id="IPR049948">
    <property type="entry name" value="Cu_Am_ox_TPQ-bd"/>
</dbReference>
<name>A0A6G1LIB9_9PEZI</name>
<feature type="region of interest" description="Disordered" evidence="12">
    <location>
        <begin position="1"/>
        <end position="25"/>
    </location>
</feature>
<keyword evidence="5 9" id="KW-0801">TPQ</keyword>
<accession>A0A6G1LIB9</accession>
<dbReference type="Proteomes" id="UP000799436">
    <property type="component" value="Unassembled WGS sequence"/>
</dbReference>
<dbReference type="Gene3D" id="2.70.98.20">
    <property type="entry name" value="Copper amine oxidase, catalytic domain"/>
    <property type="match status" value="1"/>
</dbReference>
<sequence length="700" mass="78432">MTTESFSSSSLPVRPAKQSNAHPFAPLSADEIRNAAALIRAQWPDNTQFHFKTITLREPAKAEAIPYLEAEFHDSPLPSIDRRSFVNYYLRNTNKFHEAVVNLSQQSVEYNARLGPNLHAAGDGEEILTMERIALEDEAVKAEIAKLKLPKDTIIVADPWIYGSDGIGDDERMYQMFLYMRDPENAAEADSNHYAFPLNISPVVSPDSHQLIRIDYLPTGKDNTVTGPKPYQPVPANEYLPEHQKLRQDLKPLNVIQPEGASFTVTQEGTSNTVEWQKWTFRVGFNQREGMVLYDVRYDGRNLFYRLSLSDMNIPYADPRHPYHKKAAFDLGDAGAGIMANDLQLGCDCLGSIQYLSVVLSDDKGDVIEMPNVVCVHEQDAGIGWKHTNYRTGRAAVVRNRELVLQSIITVANYEYILAFQFNQAGEVIYEVRATGILSTQPIDQGIDVPWGTVVHPGVLATHHQHIFSLRIDAAIDGHSNRLVYDEALPMPRSDFNPHGNGYYTQETVVETSGGFDVDYNKNQVFKIQNPAVRNPVNGKPVAYKIMAPPFQKLLSDKESFTYKRAEFADKNIYAVKYRDGELYAGGQYTNQSRGGTGVRSWADRKERIVDDDLVVYVNFGINHIPRIEDFPVMPVEILKVALKPVNFFDKNPAMDVPPSTQDFNRSTLTSEIHTQGSMEAKVDGHGSVCCAGPTPSSKL</sequence>
<dbReference type="EC" id="1.4.3.-" evidence="11"/>
<dbReference type="FunFam" id="2.70.98.20:FF:000001">
    <property type="entry name" value="Amine oxidase"/>
    <property type="match status" value="1"/>
</dbReference>
<keyword evidence="8" id="KW-1015">Disulfide bond</keyword>
<dbReference type="InterPro" id="IPR015800">
    <property type="entry name" value="Cu_amine_oxidase_N2"/>
</dbReference>
<evidence type="ECO:0000256" key="2">
    <source>
        <dbReference type="ARBA" id="ARBA00007983"/>
    </source>
</evidence>
<feature type="active site" description="Schiff-base intermediate with substrate; via topaquinone" evidence="9">
    <location>
        <position position="414"/>
    </location>
</feature>
<feature type="modified residue" description="2',4',5'-topaquinone" evidence="10">
    <location>
        <position position="414"/>
    </location>
</feature>
<dbReference type="GO" id="GO:0048038">
    <property type="term" value="F:quinone binding"/>
    <property type="evidence" value="ECO:0007669"/>
    <property type="project" value="InterPro"/>
</dbReference>
<dbReference type="PANTHER" id="PTHR10638:SF33">
    <property type="entry name" value="AMINE OXIDASE"/>
    <property type="match status" value="1"/>
</dbReference>